<feature type="domain" description="GP-PDE" evidence="10">
    <location>
        <begin position="40"/>
        <end position="342"/>
    </location>
</feature>
<evidence type="ECO:0000313" key="11">
    <source>
        <dbReference type="EMBL" id="KDP39221.1"/>
    </source>
</evidence>
<dbReference type="AlphaFoldDB" id="A0A067KSR1"/>
<accession>A0A067KSR1</accession>
<evidence type="ECO:0000256" key="6">
    <source>
        <dbReference type="ARBA" id="ARBA00023180"/>
    </source>
</evidence>
<gene>
    <name evidence="11" type="ORF">JCGZ_00978</name>
</gene>
<dbReference type="FunFam" id="3.20.20.190:FF:000013">
    <property type="entry name" value="Glycerophosphodiester phosphodiesterase GDPDL3"/>
    <property type="match status" value="1"/>
</dbReference>
<feature type="region of interest" description="Disordered" evidence="8">
    <location>
        <begin position="697"/>
        <end position="739"/>
    </location>
</feature>
<evidence type="ECO:0000256" key="5">
    <source>
        <dbReference type="ARBA" id="ARBA00022801"/>
    </source>
</evidence>
<keyword evidence="5" id="KW-0378">Hydrolase</keyword>
<dbReference type="GO" id="GO:0008889">
    <property type="term" value="F:glycerophosphodiester phosphodiesterase activity"/>
    <property type="evidence" value="ECO:0007669"/>
    <property type="project" value="UniProtKB-EC"/>
</dbReference>
<dbReference type="Gene3D" id="3.20.20.190">
    <property type="entry name" value="Phosphatidylinositol (PI) phosphodiesterase"/>
    <property type="match status" value="2"/>
</dbReference>
<proteinExistence type="inferred from homology"/>
<dbReference type="PROSITE" id="PS51704">
    <property type="entry name" value="GP_PDE"/>
    <property type="match status" value="2"/>
</dbReference>
<dbReference type="FunFam" id="3.20.20.190:FF:000011">
    <property type="entry name" value="Glycerophosphodiester phosphodiesterase GDPDL3"/>
    <property type="match status" value="1"/>
</dbReference>
<dbReference type="SUPFAM" id="SSF51695">
    <property type="entry name" value="PLC-like phosphodiesterases"/>
    <property type="match status" value="2"/>
</dbReference>
<organism evidence="11 12">
    <name type="scientific">Jatropha curcas</name>
    <name type="common">Barbados nut</name>
    <dbReference type="NCBI Taxonomy" id="180498"/>
    <lineage>
        <taxon>Eukaryota</taxon>
        <taxon>Viridiplantae</taxon>
        <taxon>Streptophyta</taxon>
        <taxon>Embryophyta</taxon>
        <taxon>Tracheophyta</taxon>
        <taxon>Spermatophyta</taxon>
        <taxon>Magnoliopsida</taxon>
        <taxon>eudicotyledons</taxon>
        <taxon>Gunneridae</taxon>
        <taxon>Pentapetalae</taxon>
        <taxon>rosids</taxon>
        <taxon>fabids</taxon>
        <taxon>Malpighiales</taxon>
        <taxon>Euphorbiaceae</taxon>
        <taxon>Crotonoideae</taxon>
        <taxon>Jatropheae</taxon>
        <taxon>Jatropha</taxon>
    </lineage>
</organism>
<evidence type="ECO:0000256" key="8">
    <source>
        <dbReference type="SAM" id="MobiDB-lite"/>
    </source>
</evidence>
<dbReference type="KEGG" id="jcu:105633044"/>
<evidence type="ECO:0000256" key="4">
    <source>
        <dbReference type="ARBA" id="ARBA00022798"/>
    </source>
</evidence>
<evidence type="ECO:0000313" key="12">
    <source>
        <dbReference type="Proteomes" id="UP000027138"/>
    </source>
</evidence>
<comment type="similarity">
    <text evidence="1">Belongs to the glycerophosphoryl diester phosphodiesterase family.</text>
</comment>
<evidence type="ECO:0000256" key="2">
    <source>
        <dbReference type="ARBA" id="ARBA00012247"/>
    </source>
</evidence>
<evidence type="ECO:0000256" key="3">
    <source>
        <dbReference type="ARBA" id="ARBA00022729"/>
    </source>
</evidence>
<feature type="signal peptide" evidence="9">
    <location>
        <begin position="1"/>
        <end position="25"/>
    </location>
</feature>
<dbReference type="Pfam" id="PF03009">
    <property type="entry name" value="GDPD"/>
    <property type="match status" value="1"/>
</dbReference>
<dbReference type="OrthoDB" id="1058301at2759"/>
<keyword evidence="3 9" id="KW-0732">Signal</keyword>
<name>A0A067KSR1_JATCU</name>
<evidence type="ECO:0000259" key="10">
    <source>
        <dbReference type="PROSITE" id="PS51704"/>
    </source>
</evidence>
<keyword evidence="6" id="KW-0325">Glycoprotein</keyword>
<reference evidence="11 12" key="1">
    <citation type="journal article" date="2014" name="PLoS ONE">
        <title>Global Analysis of Gene Expression Profiles in Physic Nut (Jatropha curcas L.) Seedlings Exposed to Salt Stress.</title>
        <authorList>
            <person name="Zhang L."/>
            <person name="Zhang C."/>
            <person name="Wu P."/>
            <person name="Chen Y."/>
            <person name="Li M."/>
            <person name="Jiang H."/>
            <person name="Wu G."/>
        </authorList>
    </citation>
    <scope>NUCLEOTIDE SEQUENCE [LARGE SCALE GENOMIC DNA]</scope>
    <source>
        <strain evidence="12">cv. GZQX0401</strain>
        <tissue evidence="11">Young leaves</tissue>
    </source>
</reference>
<feature type="chain" id="PRO_5001639845" description="glycerophosphodiester phosphodiesterase" evidence="9">
    <location>
        <begin position="26"/>
        <end position="767"/>
    </location>
</feature>
<dbReference type="PANTHER" id="PTHR43620:SF7">
    <property type="entry name" value="GLYCEROPHOSPHODIESTER PHOSPHODIESTERASE GDPD5-RELATED"/>
    <property type="match status" value="1"/>
</dbReference>
<dbReference type="STRING" id="180498.A0A067KSR1"/>
<dbReference type="CDD" id="cd08603">
    <property type="entry name" value="GDPD_SHV3_repeat_1"/>
    <property type="match status" value="1"/>
</dbReference>
<protein>
    <recommendedName>
        <fullName evidence="2">glycerophosphodiester phosphodiesterase</fullName>
        <ecNumber evidence="2">3.1.4.46</ecNumber>
    </recommendedName>
</protein>
<dbReference type="InterPro" id="IPR017946">
    <property type="entry name" value="PLC-like_Pdiesterase_TIM-brl"/>
</dbReference>
<evidence type="ECO:0000256" key="7">
    <source>
        <dbReference type="ARBA" id="ARBA00047512"/>
    </source>
</evidence>
<dbReference type="GO" id="GO:0006071">
    <property type="term" value="P:glycerol metabolic process"/>
    <property type="evidence" value="ECO:0007669"/>
    <property type="project" value="UniProtKB-KW"/>
</dbReference>
<keyword evidence="12" id="KW-1185">Reference proteome</keyword>
<sequence length="767" mass="83221">MCRPRAFASLLAGFILLHLLSFVSAKGSTNRWQTLSGNPPLVVARGGFSGIFPDSSSYAYQLALATSVPDVVLWCDVQLTKDGVGICAPDVRLENSTDISLFFKNRESTYIVNGVSTKGWFSVDFTFSELISNIGLTQGVYSRSNMFDSNLFPIQTVENVTALKPPGTGTWLNVQHDAFFTQHNLSMRNYVLAISRKAVINYISSPEVGFLRSIAPRINPNITKLVFRFLGPSDIEPSTNQTYSAFLKNLTSIKTFASGILIPKNYIWPVDATLYLQPHTSVVSDAHKAGLEVFASEFYNDVPFSFNYSYDPVTEYLYFVDNGDFSVDGVLSDFPITASEALDCFSHLGKNASTQVDVLVISKNGASGDYPGCTDKAYQAAISDGTDVIDCPVQMSKDGIPFCLGSINLIDSTTVAQSNYSNLAQIIPEIKKGSGIYTFSLTWNQIQKLTPIISNPYAKYELLRNPKFKNVGNFLTLSDFLDMAKNASSLSGVLISIENAPYLIEKQQLPVTDAVLDALSKAGYDKQVALEVMVQSTNSSVLMKFKGKSRYNLVYKVDEDIRDALDSAITDIKTVADSVVVSKSSVFPDNALFLTGITDVVPRLTKSGLPVYVETFSNEFVSQAWDFFSDATVEINTFVVEANVSGIITDFPKTAARYKRNRCLNLGKNMPSYMRPVEAGGLMQLIANLPPAEAPNPVLTESDVMEPPLPSVTARGPSSSPGSGTSGSGTSGSGTAAAPASPNAQPKIAVCLFLSNLAILFTILLLL</sequence>
<dbReference type="EC" id="3.1.4.46" evidence="2"/>
<evidence type="ECO:0000256" key="1">
    <source>
        <dbReference type="ARBA" id="ARBA00007277"/>
    </source>
</evidence>
<evidence type="ECO:0000256" key="9">
    <source>
        <dbReference type="SAM" id="SignalP"/>
    </source>
</evidence>
<feature type="domain" description="GP-PDE" evidence="10">
    <location>
        <begin position="358"/>
        <end position="659"/>
    </location>
</feature>
<comment type="catalytic activity">
    <reaction evidence="7">
        <text>a sn-glycero-3-phosphodiester + H2O = an alcohol + sn-glycerol 3-phosphate + H(+)</text>
        <dbReference type="Rhea" id="RHEA:12969"/>
        <dbReference type="ChEBI" id="CHEBI:15377"/>
        <dbReference type="ChEBI" id="CHEBI:15378"/>
        <dbReference type="ChEBI" id="CHEBI:30879"/>
        <dbReference type="ChEBI" id="CHEBI:57597"/>
        <dbReference type="ChEBI" id="CHEBI:83408"/>
        <dbReference type="EC" id="3.1.4.46"/>
    </reaction>
</comment>
<dbReference type="EMBL" id="KK914353">
    <property type="protein sequence ID" value="KDP39221.1"/>
    <property type="molecule type" value="Genomic_DNA"/>
</dbReference>
<dbReference type="CDD" id="cd08604">
    <property type="entry name" value="GDPD_SHV3_repeat_2"/>
    <property type="match status" value="1"/>
</dbReference>
<dbReference type="Proteomes" id="UP000027138">
    <property type="component" value="Unassembled WGS sequence"/>
</dbReference>
<dbReference type="InterPro" id="IPR030395">
    <property type="entry name" value="GP_PDE_dom"/>
</dbReference>
<dbReference type="GO" id="GO:0006629">
    <property type="term" value="P:lipid metabolic process"/>
    <property type="evidence" value="ECO:0007669"/>
    <property type="project" value="InterPro"/>
</dbReference>
<keyword evidence="4" id="KW-0319">Glycerol metabolism</keyword>
<dbReference type="PANTHER" id="PTHR43620">
    <property type="entry name" value="GLYCEROPHOSPHORYL DIESTER PHOSPHODIESTERASE"/>
    <property type="match status" value="1"/>
</dbReference>